<accession>A0A317L2Y5</accession>
<comment type="caution">
    <text evidence="4">The sequence shown here is derived from an EMBL/GenBank/DDBJ whole genome shotgun (WGS) entry which is preliminary data.</text>
</comment>
<dbReference type="SUPFAM" id="SSF51735">
    <property type="entry name" value="NAD(P)-binding Rossmann-fold domains"/>
    <property type="match status" value="1"/>
</dbReference>
<dbReference type="EMBL" id="QGTD01000005">
    <property type="protein sequence ID" value="PWU69360.1"/>
    <property type="molecule type" value="Genomic_DNA"/>
</dbReference>
<name>A0A317L2Y5_9BACI</name>
<evidence type="ECO:0000259" key="2">
    <source>
        <dbReference type="Pfam" id="PF01408"/>
    </source>
</evidence>
<dbReference type="Proteomes" id="UP000245624">
    <property type="component" value="Unassembled WGS sequence"/>
</dbReference>
<evidence type="ECO:0000256" key="1">
    <source>
        <dbReference type="ARBA" id="ARBA00010928"/>
    </source>
</evidence>
<proteinExistence type="inferred from homology"/>
<dbReference type="InterPro" id="IPR004104">
    <property type="entry name" value="Gfo/Idh/MocA-like_OxRdtase_C"/>
</dbReference>
<dbReference type="OrthoDB" id="9815825at2"/>
<feature type="domain" description="Gfo/Idh/MocA-like oxidoreductase C-terminal" evidence="3">
    <location>
        <begin position="134"/>
        <end position="323"/>
    </location>
</feature>
<evidence type="ECO:0000259" key="3">
    <source>
        <dbReference type="Pfam" id="PF02894"/>
    </source>
</evidence>
<evidence type="ECO:0000313" key="4">
    <source>
        <dbReference type="EMBL" id="PWU69360.1"/>
    </source>
</evidence>
<dbReference type="PANTHER" id="PTHR43377">
    <property type="entry name" value="BILIVERDIN REDUCTASE A"/>
    <property type="match status" value="1"/>
</dbReference>
<dbReference type="SUPFAM" id="SSF55347">
    <property type="entry name" value="Glyceraldehyde-3-phosphate dehydrogenase-like, C-terminal domain"/>
    <property type="match status" value="1"/>
</dbReference>
<evidence type="ECO:0000313" key="5">
    <source>
        <dbReference type="Proteomes" id="UP000245624"/>
    </source>
</evidence>
<dbReference type="Gene3D" id="3.30.360.10">
    <property type="entry name" value="Dihydrodipicolinate Reductase, domain 2"/>
    <property type="match status" value="1"/>
</dbReference>
<dbReference type="GO" id="GO:0000166">
    <property type="term" value="F:nucleotide binding"/>
    <property type="evidence" value="ECO:0007669"/>
    <property type="project" value="InterPro"/>
</dbReference>
<dbReference type="AlphaFoldDB" id="A0A317L2Y5"/>
<comment type="similarity">
    <text evidence="1">Belongs to the Gfo/Idh/MocA family.</text>
</comment>
<gene>
    <name evidence="4" type="ORF">DLJ74_05095</name>
</gene>
<feature type="domain" description="Gfo/Idh/MocA-like oxidoreductase N-terminal" evidence="2">
    <location>
        <begin position="2"/>
        <end position="122"/>
    </location>
</feature>
<dbReference type="Pfam" id="PF02894">
    <property type="entry name" value="GFO_IDH_MocA_C"/>
    <property type="match status" value="1"/>
</dbReference>
<protein>
    <recommendedName>
        <fullName evidence="6">Gfo/Idh/MocA family oxidoreductase</fullName>
    </recommendedName>
</protein>
<sequence length="331" mass="37290">MVKVAIIGVGKMGQRHLENWLQISNIDVVGIVGRDLDKLKRLAETYNTTSYLDIRSLLEDQKVEIVDICLPTFLHYEAMKEVIGTDEKVSIVCEKPLCLNEDEAKAILQLSKEKDIQILVGHTLRFDPEYAFLRQQIKQGVVGEVGVVRLSRKTSFPGRWFRDNDKSGGILLDLGIHDLDWLLWTFGDVERVLARHIKQKDDREFDYALIILRMKNGVIVHLELSWGESSLKSSFEIAGKEGLLVGNSDSKEPIQIATKQPNQSSDYLPKELVTESAIYKQLSHFKDCIVNGASPIISIEEAVKAVELAQATIFSARNGVPVYLAEEEVQE</sequence>
<organism evidence="4 5">
    <name type="scientific">Gracilibacillus dipsosauri</name>
    <dbReference type="NCBI Taxonomy" id="178340"/>
    <lineage>
        <taxon>Bacteria</taxon>
        <taxon>Bacillati</taxon>
        <taxon>Bacillota</taxon>
        <taxon>Bacilli</taxon>
        <taxon>Bacillales</taxon>
        <taxon>Bacillaceae</taxon>
        <taxon>Gracilibacillus</taxon>
    </lineage>
</organism>
<dbReference type="InterPro" id="IPR036291">
    <property type="entry name" value="NAD(P)-bd_dom_sf"/>
</dbReference>
<dbReference type="PANTHER" id="PTHR43377:SF1">
    <property type="entry name" value="BILIVERDIN REDUCTASE A"/>
    <property type="match status" value="1"/>
</dbReference>
<dbReference type="InterPro" id="IPR051450">
    <property type="entry name" value="Gfo/Idh/MocA_Oxidoreductases"/>
</dbReference>
<keyword evidence="5" id="KW-1185">Reference proteome</keyword>
<evidence type="ECO:0008006" key="6">
    <source>
        <dbReference type="Google" id="ProtNLM"/>
    </source>
</evidence>
<dbReference type="InterPro" id="IPR000683">
    <property type="entry name" value="Gfo/Idh/MocA-like_OxRdtase_N"/>
</dbReference>
<dbReference type="Gene3D" id="3.40.50.720">
    <property type="entry name" value="NAD(P)-binding Rossmann-like Domain"/>
    <property type="match status" value="1"/>
</dbReference>
<dbReference type="Pfam" id="PF01408">
    <property type="entry name" value="GFO_IDH_MocA"/>
    <property type="match status" value="1"/>
</dbReference>
<reference evidence="4 5" key="1">
    <citation type="submission" date="2018-05" db="EMBL/GenBank/DDBJ databases">
        <title>Genomic analysis of Gracilibacillus dipsosauri DD1 reveals novel features of a salt-tolerant amylase.</title>
        <authorList>
            <person name="Deutch C.E."/>
            <person name="Yang S."/>
        </authorList>
    </citation>
    <scope>NUCLEOTIDE SEQUENCE [LARGE SCALE GENOMIC DNA]</scope>
    <source>
        <strain evidence="4 5">DD1</strain>
    </source>
</reference>